<feature type="region of interest" description="Disordered" evidence="1">
    <location>
        <begin position="1"/>
        <end position="62"/>
    </location>
</feature>
<comment type="caution">
    <text evidence="2">The sequence shown here is derived from an EMBL/GenBank/DDBJ whole genome shotgun (WGS) entry which is preliminary data.</text>
</comment>
<organism evidence="2">
    <name type="scientific">Sesamum radiatum</name>
    <name type="common">Black benniseed</name>
    <dbReference type="NCBI Taxonomy" id="300843"/>
    <lineage>
        <taxon>Eukaryota</taxon>
        <taxon>Viridiplantae</taxon>
        <taxon>Streptophyta</taxon>
        <taxon>Embryophyta</taxon>
        <taxon>Tracheophyta</taxon>
        <taxon>Spermatophyta</taxon>
        <taxon>Magnoliopsida</taxon>
        <taxon>eudicotyledons</taxon>
        <taxon>Gunneridae</taxon>
        <taxon>Pentapetalae</taxon>
        <taxon>asterids</taxon>
        <taxon>lamiids</taxon>
        <taxon>Lamiales</taxon>
        <taxon>Pedaliaceae</taxon>
        <taxon>Sesamum</taxon>
    </lineage>
</organism>
<sequence>MERWKWRELGRQGEVDGGLPTSEGGDGWRKQGDQGGTGKVLATKEEREERGEVAAARMRGRR</sequence>
<name>A0AAW2WJ74_SESRA</name>
<accession>A0AAW2WJ74</accession>
<protein>
    <submittedName>
        <fullName evidence="2">Uncharacterized protein</fullName>
    </submittedName>
</protein>
<reference evidence="2" key="2">
    <citation type="journal article" date="2024" name="Plant">
        <title>Genomic evolution and insights into agronomic trait innovations of Sesamum species.</title>
        <authorList>
            <person name="Miao H."/>
            <person name="Wang L."/>
            <person name="Qu L."/>
            <person name="Liu H."/>
            <person name="Sun Y."/>
            <person name="Le M."/>
            <person name="Wang Q."/>
            <person name="Wei S."/>
            <person name="Zheng Y."/>
            <person name="Lin W."/>
            <person name="Duan Y."/>
            <person name="Cao H."/>
            <person name="Xiong S."/>
            <person name="Wang X."/>
            <person name="Wei L."/>
            <person name="Li C."/>
            <person name="Ma Q."/>
            <person name="Ju M."/>
            <person name="Zhao R."/>
            <person name="Li G."/>
            <person name="Mu C."/>
            <person name="Tian Q."/>
            <person name="Mei H."/>
            <person name="Zhang T."/>
            <person name="Gao T."/>
            <person name="Zhang H."/>
        </authorList>
    </citation>
    <scope>NUCLEOTIDE SEQUENCE</scope>
    <source>
        <strain evidence="2">G02</strain>
    </source>
</reference>
<evidence type="ECO:0000256" key="1">
    <source>
        <dbReference type="SAM" id="MobiDB-lite"/>
    </source>
</evidence>
<dbReference type="AlphaFoldDB" id="A0AAW2WJ74"/>
<dbReference type="EMBL" id="JACGWJ010000001">
    <property type="protein sequence ID" value="KAL0441538.1"/>
    <property type="molecule type" value="Genomic_DNA"/>
</dbReference>
<feature type="compositionally biased region" description="Basic and acidic residues" evidence="1">
    <location>
        <begin position="42"/>
        <end position="52"/>
    </location>
</feature>
<feature type="compositionally biased region" description="Low complexity" evidence="1">
    <location>
        <begin position="53"/>
        <end position="62"/>
    </location>
</feature>
<reference evidence="2" key="1">
    <citation type="submission" date="2020-06" db="EMBL/GenBank/DDBJ databases">
        <authorList>
            <person name="Li T."/>
            <person name="Hu X."/>
            <person name="Zhang T."/>
            <person name="Song X."/>
            <person name="Zhang H."/>
            <person name="Dai N."/>
            <person name="Sheng W."/>
            <person name="Hou X."/>
            <person name="Wei L."/>
        </authorList>
    </citation>
    <scope>NUCLEOTIDE SEQUENCE</scope>
    <source>
        <strain evidence="2">G02</strain>
        <tissue evidence="2">Leaf</tissue>
    </source>
</reference>
<evidence type="ECO:0000313" key="2">
    <source>
        <dbReference type="EMBL" id="KAL0441538.1"/>
    </source>
</evidence>
<gene>
    <name evidence="2" type="ORF">Sradi_0092700</name>
</gene>
<proteinExistence type="predicted"/>
<feature type="compositionally biased region" description="Basic and acidic residues" evidence="1">
    <location>
        <begin position="1"/>
        <end position="14"/>
    </location>
</feature>